<dbReference type="InterPro" id="IPR008868">
    <property type="entry name" value="TniB"/>
</dbReference>
<keyword evidence="2" id="KW-1185">Reference proteome</keyword>
<accession>A0ABW7FQF0</accession>
<protein>
    <submittedName>
        <fullName evidence="1">TniB family NTP-binding protein</fullName>
    </submittedName>
</protein>
<gene>
    <name evidence="1" type="ORF">ACG0Z3_23005</name>
</gene>
<dbReference type="Gene3D" id="3.40.50.300">
    <property type="entry name" value="P-loop containing nucleotide triphosphate hydrolases"/>
    <property type="match status" value="1"/>
</dbReference>
<reference evidence="1 2" key="1">
    <citation type="submission" date="2024-08" db="EMBL/GenBank/DDBJ databases">
        <authorList>
            <person name="Lu H."/>
        </authorList>
    </citation>
    <scope>NUCLEOTIDE SEQUENCE [LARGE SCALE GENOMIC DNA]</scope>
    <source>
        <strain evidence="1 2">LKC17W</strain>
    </source>
</reference>
<dbReference type="InterPro" id="IPR027417">
    <property type="entry name" value="P-loop_NTPase"/>
</dbReference>
<organism evidence="1 2">
    <name type="scientific">Pelomonas margarita</name>
    <dbReference type="NCBI Taxonomy" id="3299031"/>
    <lineage>
        <taxon>Bacteria</taxon>
        <taxon>Pseudomonadati</taxon>
        <taxon>Pseudomonadota</taxon>
        <taxon>Betaproteobacteria</taxon>
        <taxon>Burkholderiales</taxon>
        <taxon>Sphaerotilaceae</taxon>
        <taxon>Roseateles</taxon>
    </lineage>
</organism>
<dbReference type="SUPFAM" id="SSF52540">
    <property type="entry name" value="P-loop containing nucleoside triphosphate hydrolases"/>
    <property type="match status" value="1"/>
</dbReference>
<dbReference type="Pfam" id="PF05621">
    <property type="entry name" value="TniB"/>
    <property type="match status" value="1"/>
</dbReference>
<evidence type="ECO:0000313" key="2">
    <source>
        <dbReference type="Proteomes" id="UP001606301"/>
    </source>
</evidence>
<dbReference type="EMBL" id="JBIGHW010000035">
    <property type="protein sequence ID" value="MFG6443562.1"/>
    <property type="molecule type" value="Genomic_DNA"/>
</dbReference>
<dbReference type="Proteomes" id="UP001606301">
    <property type="component" value="Unassembled WGS sequence"/>
</dbReference>
<comment type="caution">
    <text evidence="1">The sequence shown here is derived from an EMBL/GenBank/DDBJ whole genome shotgun (WGS) entry which is preliminary data.</text>
</comment>
<dbReference type="RefSeq" id="WP_394402347.1">
    <property type="nucleotide sequence ID" value="NZ_JBIGHW010000035.1"/>
</dbReference>
<name>A0ABW7FQF0_9BURK</name>
<proteinExistence type="predicted"/>
<sequence length="320" mass="35985">MRSNDYGFDLTEPEELEVDVGRRKARERWLATYSANALRHGAMIDNAVVQHHRFTELVGSLDRMFLLSKELRQPVGGVIGGNAGVGKTTLCRYFLDALPVHDLAERGSGVLYMRLRRGRSLAAVVQRILGLLNYPLFKVSNANLDARRSLSIDALRRQKIRLLLVDEGHQMIGHSKAKRDDGTSISEYFREIMDEAQIAVCIVGGISLSELGNVDPYLQSRCVVNEVLRDFALDDSWLSLVQSLMPSNDALNFKQLQSSREIREAIHKTARGNLRRLKQYLAELAMATVDARKSTPDSAELKLAFQRAFGSEEMPSSPWR</sequence>
<evidence type="ECO:0000313" key="1">
    <source>
        <dbReference type="EMBL" id="MFG6443562.1"/>
    </source>
</evidence>